<feature type="region of interest" description="Disordered" evidence="3">
    <location>
        <begin position="202"/>
        <end position="221"/>
    </location>
</feature>
<keyword evidence="6" id="KW-1185">Reference proteome</keyword>
<evidence type="ECO:0000313" key="5">
    <source>
        <dbReference type="EMBL" id="KAI7841450.1"/>
    </source>
</evidence>
<dbReference type="GO" id="GO:0000379">
    <property type="term" value="P:tRNA-type intron splice site recognition and cleavage"/>
    <property type="evidence" value="ECO:0007669"/>
    <property type="project" value="TreeGrafter"/>
</dbReference>
<comment type="similarity">
    <text evidence="1">Belongs to the SEN54 family.</text>
</comment>
<sequence>MSAAEQRRAFAAAIFRRGQKGELFGDGEEQDAAEELRSKLDDLHAVWALARSGRDLAAAIWRPDLGLAEVVLQRGKVLSHMGFTKGPKHYLFPEEAAYLVDRANLLLFVDLGAQRQRLLSLQECLDLLVGVGVPMDRYLVFCKLLRAGYIVQRHPARWLLKPSEDPATAWAGWGVDPAAGAAAAAQDVAQGPAAAAALQQQRVAPAVPAGPPRKRRKVEPRVRSMGWWAAGPAAAGAEGQQEQQPAQQQLLEPTPQQQAEVQQEQQQPDQQQQAKQQAEEHPPEQQQQQAEQQAGRSDGGTGLPWLRGCLPADFVHYDVFAANSQFSRKAPGTPAFTISVQPVSRLPTPQDAVAADAAAAGVPVRFCTLEKGDICFYGLAHVELRSILQ</sequence>
<feature type="compositionally biased region" description="Low complexity" evidence="3">
    <location>
        <begin position="231"/>
        <end position="276"/>
    </location>
</feature>
<dbReference type="InterPro" id="IPR024336">
    <property type="entry name" value="tRNA_splic_suSen54_N"/>
</dbReference>
<dbReference type="EMBL" id="JADXDR010000063">
    <property type="protein sequence ID" value="KAI7841450.1"/>
    <property type="molecule type" value="Genomic_DNA"/>
</dbReference>
<dbReference type="InterPro" id="IPR024337">
    <property type="entry name" value="tRNA_splic_suSen54"/>
</dbReference>
<dbReference type="GO" id="GO:0000214">
    <property type="term" value="C:tRNA-intron endonuclease complex"/>
    <property type="evidence" value="ECO:0007669"/>
    <property type="project" value="TreeGrafter"/>
</dbReference>
<accession>A0AAD5DP77</accession>
<gene>
    <name evidence="5" type="ORF">COHA_004845</name>
</gene>
<dbReference type="AlphaFoldDB" id="A0AAD5DP77"/>
<name>A0AAD5DP77_9CHLO</name>
<evidence type="ECO:0000259" key="4">
    <source>
        <dbReference type="Pfam" id="PF12928"/>
    </source>
</evidence>
<feature type="compositionally biased region" description="Low complexity" evidence="3">
    <location>
        <begin position="284"/>
        <end position="294"/>
    </location>
</feature>
<feature type="domain" description="tRNA-splicing endonuclease subunit Sen54 N-terminal" evidence="4">
    <location>
        <begin position="53"/>
        <end position="107"/>
    </location>
</feature>
<organism evidence="5 6">
    <name type="scientific">Chlorella ohadii</name>
    <dbReference type="NCBI Taxonomy" id="2649997"/>
    <lineage>
        <taxon>Eukaryota</taxon>
        <taxon>Viridiplantae</taxon>
        <taxon>Chlorophyta</taxon>
        <taxon>core chlorophytes</taxon>
        <taxon>Trebouxiophyceae</taxon>
        <taxon>Chlorellales</taxon>
        <taxon>Chlorellaceae</taxon>
        <taxon>Chlorella clade</taxon>
        <taxon>Chlorella</taxon>
    </lineage>
</organism>
<evidence type="ECO:0000256" key="3">
    <source>
        <dbReference type="SAM" id="MobiDB-lite"/>
    </source>
</evidence>
<proteinExistence type="inferred from homology"/>
<comment type="caution">
    <text evidence="5">The sequence shown here is derived from an EMBL/GenBank/DDBJ whole genome shotgun (WGS) entry which is preliminary data.</text>
</comment>
<dbReference type="PANTHER" id="PTHR21027:SF1">
    <property type="entry name" value="TRNA-SPLICING ENDONUCLEASE SUBUNIT SEN54"/>
    <property type="match status" value="1"/>
</dbReference>
<reference evidence="5" key="1">
    <citation type="submission" date="2020-11" db="EMBL/GenBank/DDBJ databases">
        <title>Chlorella ohadii genome sequencing and assembly.</title>
        <authorList>
            <person name="Murik O."/>
            <person name="Treves H."/>
            <person name="Kedem I."/>
            <person name="Shotland Y."/>
            <person name="Kaplan A."/>
        </authorList>
    </citation>
    <scope>NUCLEOTIDE SEQUENCE</scope>
    <source>
        <strain evidence="5">1</strain>
    </source>
</reference>
<evidence type="ECO:0000313" key="6">
    <source>
        <dbReference type="Proteomes" id="UP001205105"/>
    </source>
</evidence>
<evidence type="ECO:0000256" key="1">
    <source>
        <dbReference type="ARBA" id="ARBA00005736"/>
    </source>
</evidence>
<feature type="region of interest" description="Disordered" evidence="3">
    <location>
        <begin position="231"/>
        <end position="302"/>
    </location>
</feature>
<protein>
    <recommendedName>
        <fullName evidence="4">tRNA-splicing endonuclease subunit Sen54 N-terminal domain-containing protein</fullName>
    </recommendedName>
</protein>
<keyword evidence="2" id="KW-0819">tRNA processing</keyword>
<dbReference type="PANTHER" id="PTHR21027">
    <property type="entry name" value="TRNA-SPLICING ENDONUCLEASE SUBUNIT SEN54"/>
    <property type="match status" value="1"/>
</dbReference>
<dbReference type="Pfam" id="PF12928">
    <property type="entry name" value="tRNA_int_end_N2"/>
    <property type="match status" value="1"/>
</dbReference>
<evidence type="ECO:0000256" key="2">
    <source>
        <dbReference type="ARBA" id="ARBA00022694"/>
    </source>
</evidence>
<dbReference type="Proteomes" id="UP001205105">
    <property type="component" value="Unassembled WGS sequence"/>
</dbReference>